<keyword evidence="2" id="KW-1185">Reference proteome</keyword>
<gene>
    <name evidence="1" type="ORF">IE53DRAFT_408068</name>
</gene>
<sequence length="808" mass="89342">MRLSLDRSVASGSRRDHHTPNSQMKKATEQHPTDKKEEEEEEEESAFPSSPTPWLDRARPTWKSRHHDEDSQSPPPNVTLDGSNLDLEKFMTIVAYCRTPTLDPERRSAMQDSVSQLQGQRSNRNMIYGINIPFGAGAYTTLKDDQTEEQETIDRALITLINGDLGGRVLQEVETSCLGTCSPLSAFGDDDSRRLTMPTSWVRGAMVLRINSLLRASSGCRWQVCERLISLLDHQLYPVIPIRNSISASGDLSPLSYIAYAMCGSDKVQIYDAKNRRTMKADQALSEAGLEPLFSMEPREMLATINGTGACLSLAALALDRLDGLSLATHVITSIMCEALVAACPSFLDPYLHDVARPHPGQCESAEILRRLLQVGEGEAGSQLLRHHDEDPLEFLWDLSVRKVLDRRVAEKEEGARLTSAPKSVGQSAAASHLRQDRYHLRCAPQYVGPALEELASAHDILRIEFNSVTDNPLLKPSSSKDGRGRRRSTVMVHGGNFMACSVGQATEKMRDVSTSLGRLIHEQLIGSIDPIKNNSLPAYLCAYGADRPAMTGGLRSLDIASSSYLAELTFLSQRLIHLNRNAECGNQSLNSMALASARYTLESVDLLTTMAATSLLAACQALELRLLTVEFFRSVTEKVLDLLEEPDPPLLLLLPTKVKVDLLFRIFSTWNANWPVSVEERTNKTIEATLPPLVMGLITSSSTTSTTRAWIEKLDLGLRTILLNQWGETMRSYRSEDPPSIRISGSTSKVLRFVRVQLGIPLDAGGGLQAMHSTHPSHSLATYGHSVTLLANAFRNRTIDRLWHELI</sequence>
<dbReference type="Proteomes" id="UP000245626">
    <property type="component" value="Unassembled WGS sequence"/>
</dbReference>
<protein>
    <submittedName>
        <fullName evidence="1">L-Aspartase-like protein</fullName>
    </submittedName>
</protein>
<evidence type="ECO:0000313" key="2">
    <source>
        <dbReference type="Proteomes" id="UP000245626"/>
    </source>
</evidence>
<organism evidence="1 2">
    <name type="scientific">Violaceomyces palustris</name>
    <dbReference type="NCBI Taxonomy" id="1673888"/>
    <lineage>
        <taxon>Eukaryota</taxon>
        <taxon>Fungi</taxon>
        <taxon>Dikarya</taxon>
        <taxon>Basidiomycota</taxon>
        <taxon>Ustilaginomycotina</taxon>
        <taxon>Ustilaginomycetes</taxon>
        <taxon>Violaceomycetales</taxon>
        <taxon>Violaceomycetaceae</taxon>
        <taxon>Violaceomyces</taxon>
    </lineage>
</organism>
<accession>A0ACD0P820</accession>
<proteinExistence type="predicted"/>
<evidence type="ECO:0000313" key="1">
    <source>
        <dbReference type="EMBL" id="PWN54243.1"/>
    </source>
</evidence>
<reference evidence="1 2" key="1">
    <citation type="journal article" date="2018" name="Mol. Biol. Evol.">
        <title>Broad Genomic Sampling Reveals a Smut Pathogenic Ancestry of the Fungal Clade Ustilaginomycotina.</title>
        <authorList>
            <person name="Kijpornyongpan T."/>
            <person name="Mondo S.J."/>
            <person name="Barry K."/>
            <person name="Sandor L."/>
            <person name="Lee J."/>
            <person name="Lipzen A."/>
            <person name="Pangilinan J."/>
            <person name="LaButti K."/>
            <person name="Hainaut M."/>
            <person name="Henrissat B."/>
            <person name="Grigoriev I.V."/>
            <person name="Spatafora J.W."/>
            <person name="Aime M.C."/>
        </authorList>
    </citation>
    <scope>NUCLEOTIDE SEQUENCE [LARGE SCALE GENOMIC DNA]</scope>
    <source>
        <strain evidence="1 2">SA 807</strain>
    </source>
</reference>
<dbReference type="EMBL" id="KZ819690">
    <property type="protein sequence ID" value="PWN54243.1"/>
    <property type="molecule type" value="Genomic_DNA"/>
</dbReference>
<name>A0ACD0P820_9BASI</name>